<dbReference type="InterPro" id="IPR013083">
    <property type="entry name" value="Znf_RING/FYVE/PHD"/>
</dbReference>
<dbReference type="PANTHER" id="PTHR33644">
    <property type="entry name" value="U-BOX DOMAIN-CONTAINING PROTEIN 62-RELATED"/>
    <property type="match status" value="1"/>
</dbReference>
<name>A0A8X7UD52_BRACI</name>
<dbReference type="OrthoDB" id="60843at2759"/>
<dbReference type="Gene3D" id="3.30.40.10">
    <property type="entry name" value="Zinc/RING finger domain, C3HC4 (zinc finger)"/>
    <property type="match status" value="1"/>
</dbReference>
<keyword evidence="2" id="KW-1185">Reference proteome</keyword>
<dbReference type="Proteomes" id="UP000886595">
    <property type="component" value="Unassembled WGS sequence"/>
</dbReference>
<evidence type="ECO:0000313" key="1">
    <source>
        <dbReference type="EMBL" id="KAG2271641.1"/>
    </source>
</evidence>
<protein>
    <submittedName>
        <fullName evidence="1">Uncharacterized protein</fullName>
    </submittedName>
</protein>
<dbReference type="SUPFAM" id="SSF57850">
    <property type="entry name" value="RING/U-box"/>
    <property type="match status" value="1"/>
</dbReference>
<dbReference type="EMBL" id="JAAMPC010000013">
    <property type="protein sequence ID" value="KAG2271641.1"/>
    <property type="molecule type" value="Genomic_DNA"/>
</dbReference>
<sequence length="289" mass="31606">MMNASSNGVIPIITESGLIHLDDHGISKFIISSHTPRPCKTATSSPLLSSSSLSPNLRYVRRKLTPSPRALRLSSSLMEVEKGGENALFVSSYRGGVIAVADAGFNKMLTLPCTFPKELMAHASRLVDDEEVVLKSHYEVLIYLLSFFLITFWTQVRYDPGFLVPMLEEVGVLKIGNVGDCGLLKLLRQGQIIFSTTPQEHHFDCPIHLMLPLYGGGGGSNMTKKIFVVVAMLWLRLINLGALMSDAMILPCGHTFGAGGIEQVKQMKACCTCSQPVSEDSITPNLMFM</sequence>
<dbReference type="PANTHER" id="PTHR33644:SF5">
    <property type="entry name" value="U-BOX DOMAIN-CONTAINING PROTEIN 62"/>
    <property type="match status" value="1"/>
</dbReference>
<accession>A0A8X7UD52</accession>
<gene>
    <name evidence="1" type="ORF">Bca52824_066196</name>
</gene>
<proteinExistence type="predicted"/>
<organism evidence="1 2">
    <name type="scientific">Brassica carinata</name>
    <name type="common">Ethiopian mustard</name>
    <name type="synonym">Abyssinian cabbage</name>
    <dbReference type="NCBI Taxonomy" id="52824"/>
    <lineage>
        <taxon>Eukaryota</taxon>
        <taxon>Viridiplantae</taxon>
        <taxon>Streptophyta</taxon>
        <taxon>Embryophyta</taxon>
        <taxon>Tracheophyta</taxon>
        <taxon>Spermatophyta</taxon>
        <taxon>Magnoliopsida</taxon>
        <taxon>eudicotyledons</taxon>
        <taxon>Gunneridae</taxon>
        <taxon>Pentapetalae</taxon>
        <taxon>rosids</taxon>
        <taxon>malvids</taxon>
        <taxon>Brassicales</taxon>
        <taxon>Brassicaceae</taxon>
        <taxon>Brassiceae</taxon>
        <taxon>Brassica</taxon>
    </lineage>
</organism>
<comment type="caution">
    <text evidence="1">The sequence shown here is derived from an EMBL/GenBank/DDBJ whole genome shotgun (WGS) entry which is preliminary data.</text>
</comment>
<evidence type="ECO:0000313" key="2">
    <source>
        <dbReference type="Proteomes" id="UP000886595"/>
    </source>
</evidence>
<reference evidence="1 2" key="1">
    <citation type="submission" date="2020-02" db="EMBL/GenBank/DDBJ databases">
        <authorList>
            <person name="Ma Q."/>
            <person name="Huang Y."/>
            <person name="Song X."/>
            <person name="Pei D."/>
        </authorList>
    </citation>
    <scope>NUCLEOTIDE SEQUENCE [LARGE SCALE GENOMIC DNA]</scope>
    <source>
        <strain evidence="1">Sxm20200214</strain>
        <tissue evidence="1">Leaf</tissue>
    </source>
</reference>
<dbReference type="AlphaFoldDB" id="A0A8X7UD52"/>